<keyword evidence="1" id="KW-0596">Phosphopantetheine</keyword>
<dbReference type="Gene3D" id="1.10.1200.10">
    <property type="entry name" value="ACP-like"/>
    <property type="match status" value="2"/>
</dbReference>
<dbReference type="CDD" id="cd06262">
    <property type="entry name" value="metallo-hydrolase-like_MBL-fold"/>
    <property type="match status" value="1"/>
</dbReference>
<dbReference type="PANTHER" id="PTHR43775:SF37">
    <property type="entry name" value="SI:DKEY-61P9.11"/>
    <property type="match status" value="1"/>
</dbReference>
<dbReference type="InterPro" id="IPR036736">
    <property type="entry name" value="ACP-like_sf"/>
</dbReference>
<feature type="domain" description="Carrier" evidence="4">
    <location>
        <begin position="1182"/>
        <end position="1257"/>
    </location>
</feature>
<dbReference type="SUPFAM" id="SSF56281">
    <property type="entry name" value="Metallo-hydrolase/oxidoreductase"/>
    <property type="match status" value="1"/>
</dbReference>
<dbReference type="InterPro" id="IPR020806">
    <property type="entry name" value="PKS_PP-bd"/>
</dbReference>
<organism evidence="6 7">
    <name type="scientific">Clostridium cavendishii DSM 21758</name>
    <dbReference type="NCBI Taxonomy" id="1121302"/>
    <lineage>
        <taxon>Bacteria</taxon>
        <taxon>Bacillati</taxon>
        <taxon>Bacillota</taxon>
        <taxon>Clostridia</taxon>
        <taxon>Eubacteriales</taxon>
        <taxon>Clostridiaceae</taxon>
        <taxon>Clostridium</taxon>
    </lineage>
</organism>
<dbReference type="PROSITE" id="PS00012">
    <property type="entry name" value="PHOSPHOPANTETHEINE"/>
    <property type="match status" value="1"/>
</dbReference>
<dbReference type="InterPro" id="IPR013968">
    <property type="entry name" value="PKS_KR"/>
</dbReference>
<dbReference type="InterPro" id="IPR036291">
    <property type="entry name" value="NAD(P)-bd_dom_sf"/>
</dbReference>
<dbReference type="EMBL" id="FQZB01000009">
    <property type="protein sequence ID" value="SHJ63210.1"/>
    <property type="molecule type" value="Genomic_DNA"/>
</dbReference>
<dbReference type="InterPro" id="IPR014031">
    <property type="entry name" value="Ketoacyl_synth_C"/>
</dbReference>
<dbReference type="RefSeq" id="WP_159433236.1">
    <property type="nucleotide sequence ID" value="NZ_FQZB01000009.1"/>
</dbReference>
<dbReference type="GO" id="GO:0006633">
    <property type="term" value="P:fatty acid biosynthetic process"/>
    <property type="evidence" value="ECO:0007669"/>
    <property type="project" value="InterPro"/>
</dbReference>
<sequence>MKTDFLNLKNISSKNFTSREVAGKEMDNQIAIIGIGIKMPMADTLQEYWENIKNGVDCIRTLPEERQEDVLNYYKTVYSDDDNIKFLKGAYINDIDKFDCNFFNMSPREAKLMNPLQRLFLQTTYSALEDGGYGGDDLRGSKTGVFLGLVSDLEGYKYKEIIHNVDKSSLPVSTTGNLSSIIASRINYLLDFKGPSMLIDTACSSSMVAVHIACESLKRGECEYAIAGGIKVNFTPIDSKYYKIGIEAEDGITRTFDNNANGSGMGEGVAAILLKPVNKAIEDKDNIYAIIRGSSINQDGTCMGITAPNPLAHTELLKATWNNAKINPETLSYIEAHGTGTSIGDPIEIDGLIGAFREYTSKKQFCAIGSVKSNIGHLYECAGLAGLIKAVLMIKNKTLPPTIHFNEPSKKINFLDSPFYVNSKLASWDSKFRRCGISSFGISGTNCHIVLEEYKQSNQKLMKERDIKKEEKHIFTLTAKSLTSLQNMIKQYKTFLEYNSDINIKDLCYTINCGRGQYNYRIAVIVRNASELRIKLSSINEKDLCRSEDNVYMYGEYRVVSEEEKKLTGQGITIREKEKNNILYDYKLRNYSIESLFTEQTVKEICYEFIKGTDINWKYYYKNQDYHKICLPTYPFDKQRFWLDLDCNMNKNGESSEKSLYYKINWLKVEANITENEDVIDDYVFIYRNSNLIDDTINILQSRGKKIITVKLGLEFEKISDHSYIIGNSMEDYEKLFCSMNIVSNIAIVYEPTINLYKDLDDINSINGAVLNLIYLTKVISKYYTDEKVYIFLISRFAYEVTSNESMIYPYNAALIGLSKVINIENESIKCKAIDLDEKTNNSVILDEIKNTSDYKIVCYREGSRYVQLLEETSIENEIVKEIPIKKNGVYVITGGAGGIGLEICKYLAAKSEITLILVNRTKFPEKDQWDEIVKSNKNFKLVSKIKNIQNLIRTGTNIELRCADVTNFIEMRELINDIREKHGEINGVIHAAGVGSFRTIKEIDVKNFSEVFDPKVKGTVILDQLTMEDPLDFFVLFSSIATVFPAFGQSHYVAANAFMDSYSVYRNKIGKYTLCINWTTWKDTGMACDNGINIDTIFKAIPNDKAISGFKNALKAGIKQIIIGQLNYNSSKVNLIDKKSIKLSDEIEKKISFRKKNDTLEKHMKNKNIKKEVKIIGKDNGKYNKVERTLAEICSEQLGFSDINIYESFFELGADSIMIKKIHEEINNKFPNIVEVVDLFEYSSINKLAQFIMQKLEFTSSHILIEKNENKLVNYNYDDISIKITDDNYDDRDVAIIGMDVKLPMANNLEEFWENIENKINSITNFPIERQKEVEKYLIHNNKDFKNVKYNPGAYLTDIDKFDYSFFKIAPNEANLMDPCQRLFIQSAWKAVEDAGYGGNKLKGTNTGVFVGFSNNLRDSYGRLFFEDDFIEPAAIVGNMQTILANRISYLMGINGPSVVLDTACSSSLVAVHYACNSILSKDCDMAIVGGVRLNILPICNENETMGIESSDGETRAFDNNSDGAGVGEGIATIVVKKISKAIKDRDHIYGVIKATSINQDGRSNGLTSPNPFAHGELIKTAWSKANINPETITYIETHGTGTNLGDPIEIQGIKHAFKGYTDKKQFCAIGSVKTNIGHLFEAAGIVNLIKVVLAMKNRKLPPTINFINPNKNISFENSPVYVNTKLSEWRPECNILRGGVSAFGFGGTNCHVTIEEPPVIRKDRKVNDIDSFEVLTISANSKESLKQLVLEYNDFFKRQIDFNLKDVCYTANTGRGHYKFNIAMILKDKEDLLSKLEELNLNGFESLEKDLIYFGEVNPQNDIDINKYSKQDVLIADKISLGSFKELCKLYVAGVKIDWDSMYKNEEVFRTKLPTYHFEKKKCWLEFSDVINKFDNNNSLYYGTRWIEHSIKNNESKEKNEVILIFSSLKSINKELIDELRKTNAIVYEVYMEDKFYKIDDQKYIISNKEEDYEKLLKILEDKNIKKIIHSFTLDCNLKDVDSLDVLKQCQEKGVYSLFALLKSVNKMKFSNKIDMIIISSNVYEITGEEENINPHNATVFGLGRVISQEFPNIKCRSIDVSSDISVKEIFNEIFISEEFYQVAYRNGKRYVEEFCEINLDSFEENSTTLKEDGIYVITGGTGGIGLEVAKDLATRAKVNLALINRTPIPSKEKWNEILSNSRDAKLCKKVRRLKEIESIAATVQCFSANICDLSEMTNLIDNLRERYGNINGIIHCAAVPGDGFIINKQREVFDEVLCPKVQGTWVLDKVTEKDNLDFFLIFSSALSMIGEAGQGDYVAANSYLDVFAKYRNRKNKRTITIDWVSWKSAGMSVEYGFNVDKIFKAISTNDALEALNKVLHKNVKQILIGELNFDGEYIYIMNEFPMKVSEKIMDLISQKESLYVNKKKVLASNSKKSVILKGIDNDKITDTYLKIGNIWCEVLGIEEIHVDESFYELGGNSILAIRLLRKIQKEFSKITEISLNDILSLSTINQLAQYIESKLIKQDFENNNISGIESKNIKKGELTIKCFSNGMLTSNCYLLESEGEGVLIDAGTNSDIIMKAISESSIRLRYIIITHAHIDHMLSMDEIREKTGARILIHEDDKDGLENCLGALIINKRYSLKESDRCIKEGDVIKFGNVKLEVIHTPGHTKGCICLKTGNKIFTGDTLLKGGYGAPDEEYGNESDLMNSILNKLMTYEDDIIIYPGHGEYSTIGKERNNEFYRSYTIH</sequence>
<dbReference type="Pfam" id="PF08659">
    <property type="entry name" value="KR"/>
    <property type="match status" value="2"/>
</dbReference>
<name>A0A1M6KWE3_9CLOT</name>
<keyword evidence="2" id="KW-0597">Phosphoprotein</keyword>
<dbReference type="SMART" id="SM00822">
    <property type="entry name" value="PKS_KR"/>
    <property type="match status" value="2"/>
</dbReference>
<dbReference type="STRING" id="1121302.SAMN02745163_02315"/>
<dbReference type="PROSITE" id="PS52004">
    <property type="entry name" value="KS3_2"/>
    <property type="match status" value="2"/>
</dbReference>
<dbReference type="SUPFAM" id="SSF47336">
    <property type="entry name" value="ACP-like"/>
    <property type="match status" value="2"/>
</dbReference>
<dbReference type="SMART" id="SM00823">
    <property type="entry name" value="PKS_PP"/>
    <property type="match status" value="2"/>
</dbReference>
<dbReference type="SUPFAM" id="SSF51735">
    <property type="entry name" value="NAD(P)-binding Rossmann-fold domains"/>
    <property type="match status" value="4"/>
</dbReference>
<dbReference type="GO" id="GO:0004315">
    <property type="term" value="F:3-oxoacyl-[acyl-carrier-protein] synthase activity"/>
    <property type="evidence" value="ECO:0007669"/>
    <property type="project" value="InterPro"/>
</dbReference>
<keyword evidence="3" id="KW-0808">Transferase</keyword>
<feature type="domain" description="Carrier" evidence="4">
    <location>
        <begin position="2429"/>
        <end position="2506"/>
    </location>
</feature>
<dbReference type="InterPro" id="IPR020841">
    <property type="entry name" value="PKS_Beta-ketoAc_synthase_dom"/>
</dbReference>
<dbReference type="InterPro" id="IPR057326">
    <property type="entry name" value="KR_dom"/>
</dbReference>
<dbReference type="PANTHER" id="PTHR43775">
    <property type="entry name" value="FATTY ACID SYNTHASE"/>
    <property type="match status" value="1"/>
</dbReference>
<dbReference type="Gene3D" id="3.60.15.10">
    <property type="entry name" value="Ribonuclease Z/Hydroxyacylglutathione hydrolase-like"/>
    <property type="match status" value="1"/>
</dbReference>
<feature type="domain" description="Ketosynthase family 3 (KS3)" evidence="5">
    <location>
        <begin position="1292"/>
        <end position="1718"/>
    </location>
</feature>
<accession>A0A1M6KWE3</accession>
<dbReference type="InterPro" id="IPR016039">
    <property type="entry name" value="Thiolase-like"/>
</dbReference>
<proteinExistence type="predicted"/>
<dbReference type="Pfam" id="PF22621">
    <property type="entry name" value="CurL-like_PKS_C"/>
    <property type="match status" value="2"/>
</dbReference>
<dbReference type="Gene3D" id="3.40.47.10">
    <property type="match status" value="2"/>
</dbReference>
<dbReference type="CDD" id="cd00833">
    <property type="entry name" value="PKS"/>
    <property type="match status" value="2"/>
</dbReference>
<dbReference type="GO" id="GO:0031177">
    <property type="term" value="F:phosphopantetheine binding"/>
    <property type="evidence" value="ECO:0007669"/>
    <property type="project" value="InterPro"/>
</dbReference>
<dbReference type="CDD" id="cd08953">
    <property type="entry name" value="KR_2_SDR_x"/>
    <property type="match status" value="2"/>
</dbReference>
<dbReference type="Gene3D" id="1.10.1240.100">
    <property type="match status" value="2"/>
</dbReference>
<dbReference type="InterPro" id="IPR049490">
    <property type="entry name" value="C883_1060-like_KR_N"/>
</dbReference>
<evidence type="ECO:0000313" key="6">
    <source>
        <dbReference type="EMBL" id="SHJ63210.1"/>
    </source>
</evidence>
<dbReference type="SUPFAM" id="SSF53901">
    <property type="entry name" value="Thiolase-like"/>
    <property type="match status" value="2"/>
</dbReference>
<evidence type="ECO:0000256" key="1">
    <source>
        <dbReference type="ARBA" id="ARBA00022450"/>
    </source>
</evidence>
<evidence type="ECO:0000313" key="7">
    <source>
        <dbReference type="Proteomes" id="UP000184310"/>
    </source>
</evidence>
<dbReference type="GO" id="GO:0071770">
    <property type="term" value="P:DIM/DIP cell wall layer assembly"/>
    <property type="evidence" value="ECO:0007669"/>
    <property type="project" value="TreeGrafter"/>
</dbReference>
<gene>
    <name evidence="6" type="ORF">SAMN02745163_02315</name>
</gene>
<dbReference type="Pfam" id="PF00753">
    <property type="entry name" value="Lactamase_B"/>
    <property type="match status" value="1"/>
</dbReference>
<dbReference type="PROSITE" id="PS00606">
    <property type="entry name" value="KS3_1"/>
    <property type="match status" value="2"/>
</dbReference>
<evidence type="ECO:0000256" key="3">
    <source>
        <dbReference type="ARBA" id="ARBA00022679"/>
    </source>
</evidence>
<protein>
    <submittedName>
        <fullName evidence="6">Ketoacyl-synthetase C-terminal extension</fullName>
    </submittedName>
</protein>
<dbReference type="Gene3D" id="3.40.50.720">
    <property type="entry name" value="NAD(P)-binding Rossmann-like Domain"/>
    <property type="match status" value="2"/>
</dbReference>
<dbReference type="Pfam" id="PF00109">
    <property type="entry name" value="ketoacyl-synt"/>
    <property type="match status" value="2"/>
</dbReference>
<dbReference type="InterPro" id="IPR036866">
    <property type="entry name" value="RibonucZ/Hydroxyglut_hydro"/>
</dbReference>
<dbReference type="SMART" id="SM00849">
    <property type="entry name" value="Lactamase_B"/>
    <property type="match status" value="1"/>
</dbReference>
<dbReference type="InterPro" id="IPR006162">
    <property type="entry name" value="Ppantetheine_attach_site"/>
</dbReference>
<dbReference type="GO" id="GO:0005737">
    <property type="term" value="C:cytoplasm"/>
    <property type="evidence" value="ECO:0007669"/>
    <property type="project" value="TreeGrafter"/>
</dbReference>
<dbReference type="Proteomes" id="UP000184310">
    <property type="component" value="Unassembled WGS sequence"/>
</dbReference>
<dbReference type="GO" id="GO:0005886">
    <property type="term" value="C:plasma membrane"/>
    <property type="evidence" value="ECO:0007669"/>
    <property type="project" value="TreeGrafter"/>
</dbReference>
<evidence type="ECO:0000256" key="2">
    <source>
        <dbReference type="ARBA" id="ARBA00022553"/>
    </source>
</evidence>
<feature type="domain" description="Ketosynthase family 3 (KS3)" evidence="5">
    <location>
        <begin position="27"/>
        <end position="453"/>
    </location>
</feature>
<dbReference type="Pfam" id="PF00550">
    <property type="entry name" value="PP-binding"/>
    <property type="match status" value="2"/>
</dbReference>
<dbReference type="SMART" id="SM00825">
    <property type="entry name" value="PKS_KS"/>
    <property type="match status" value="2"/>
</dbReference>
<dbReference type="Pfam" id="PF02801">
    <property type="entry name" value="Ketoacyl-synt_C"/>
    <property type="match status" value="2"/>
</dbReference>
<dbReference type="InterPro" id="IPR001279">
    <property type="entry name" value="Metallo-B-lactamas"/>
</dbReference>
<dbReference type="GO" id="GO:0004312">
    <property type="term" value="F:fatty acid synthase activity"/>
    <property type="evidence" value="ECO:0007669"/>
    <property type="project" value="TreeGrafter"/>
</dbReference>
<dbReference type="Pfam" id="PF21394">
    <property type="entry name" value="Beta-ketacyl_N"/>
    <property type="match status" value="2"/>
</dbReference>
<dbReference type="InterPro" id="IPR009081">
    <property type="entry name" value="PP-bd_ACP"/>
</dbReference>
<dbReference type="InterPro" id="IPR018201">
    <property type="entry name" value="Ketoacyl_synth_AS"/>
</dbReference>
<evidence type="ECO:0000259" key="4">
    <source>
        <dbReference type="PROSITE" id="PS50075"/>
    </source>
</evidence>
<dbReference type="InterPro" id="IPR014030">
    <property type="entry name" value="Ketoacyl_synth_N"/>
</dbReference>
<dbReference type="OrthoDB" id="9765680at2"/>
<keyword evidence="7" id="KW-1185">Reference proteome</keyword>
<reference evidence="6 7" key="1">
    <citation type="submission" date="2016-11" db="EMBL/GenBank/DDBJ databases">
        <authorList>
            <person name="Jaros S."/>
            <person name="Januszkiewicz K."/>
            <person name="Wedrychowicz H."/>
        </authorList>
    </citation>
    <scope>NUCLEOTIDE SEQUENCE [LARGE SCALE GENOMIC DNA]</scope>
    <source>
        <strain evidence="6 7">DSM 21758</strain>
    </source>
</reference>
<evidence type="ECO:0000259" key="5">
    <source>
        <dbReference type="PROSITE" id="PS52004"/>
    </source>
</evidence>
<dbReference type="PROSITE" id="PS50075">
    <property type="entry name" value="CARRIER"/>
    <property type="match status" value="2"/>
</dbReference>
<dbReference type="InterPro" id="IPR050091">
    <property type="entry name" value="PKS_NRPS_Biosynth_Enz"/>
</dbReference>